<evidence type="ECO:0000313" key="7">
    <source>
        <dbReference type="EnsemblMetazoa" id="HelroP189185"/>
    </source>
</evidence>
<dbReference type="PROSITE" id="PS50089">
    <property type="entry name" value="ZF_RING_2"/>
    <property type="match status" value="1"/>
</dbReference>
<dbReference type="Proteomes" id="UP000015101">
    <property type="component" value="Unassembled WGS sequence"/>
</dbReference>
<dbReference type="GO" id="GO:0008270">
    <property type="term" value="F:zinc ion binding"/>
    <property type="evidence" value="ECO:0007669"/>
    <property type="project" value="UniProtKB-KW"/>
</dbReference>
<dbReference type="AlphaFoldDB" id="T1FQR5"/>
<dbReference type="InterPro" id="IPR001841">
    <property type="entry name" value="Znf_RING"/>
</dbReference>
<name>T1FQR5_HELRO</name>
<dbReference type="EMBL" id="KB097495">
    <property type="protein sequence ID" value="ESN96297.1"/>
    <property type="molecule type" value="Genomic_DNA"/>
</dbReference>
<dbReference type="InterPro" id="IPR013083">
    <property type="entry name" value="Znf_RING/FYVE/PHD"/>
</dbReference>
<sequence>MDMLMKCQLCHKSFKIMSGRNEVTSFPSLLPVTLTGCGHVFCSSCIVNKLLQPFSKQPIQLDKNVESIKTQQKYLITCPDCRATTTCDDINNLAINQPIVELLKTQQCAGNMNNASSKLRKKINNENAKTNHEARTLTDNTHSKQMDCSKKHFNGVECEKLQVLIKSQTNNHNLSENVHLSGTEKFGHNANNSIDNIKYGHENKRRSQSFSGAQYEEHQKLSHQNVHFNCAVKKLYPDISSEKNAIRLSAHRSNSTSDLFDDVLTRPPPFNPHYFSCKPLENNVVNISNLPNTRSPSQARQPKHSDALITKLPSLPPLASSLLQANLGNLGIHNNAQFDQRHKLRANKLFNDVPNENSMQINPFMIVETFYNSKSNNDVFNNLINQHSSTLYSASLSQIIESESVMMPPTRIALSSAANVVALIDPPANAVHIVALKLNQQRNIKVLGVTGCCFVSDDVMIVTTDRSMQIYSTRGDFKKEINLTTSSCIIGCVAMNNHQFAVICTKGLEIYKENNFSCYFIKSIKCKMLFEKGLAKKIKMDDSKKKNKLLSKCLRVEFVKIFDASWNNGMFAICEIPQKIENVTSKKKISTNHVENSNHSQMLRTITLVDDECGIIFGKLDLINQQQNIFNEPCEPQSVALGRDATLYVPDQFNGQIVKYVNIQGGYSSAKDDKKLILENDRSLVHKVEIFGIALNDQSKRENNGNNVNKGRGE</sequence>
<evidence type="ECO:0000313" key="6">
    <source>
        <dbReference type="EMBL" id="ESN96297.1"/>
    </source>
</evidence>
<dbReference type="Pfam" id="PF13445">
    <property type="entry name" value="zf-RING_UBOX"/>
    <property type="match status" value="1"/>
</dbReference>
<dbReference type="SUPFAM" id="SSF57850">
    <property type="entry name" value="RING/U-box"/>
    <property type="match status" value="1"/>
</dbReference>
<reference evidence="8" key="1">
    <citation type="submission" date="2012-12" db="EMBL/GenBank/DDBJ databases">
        <authorList>
            <person name="Hellsten U."/>
            <person name="Grimwood J."/>
            <person name="Chapman J.A."/>
            <person name="Shapiro H."/>
            <person name="Aerts A."/>
            <person name="Otillar R.P."/>
            <person name="Terry A.Y."/>
            <person name="Boore J.L."/>
            <person name="Simakov O."/>
            <person name="Marletaz F."/>
            <person name="Cho S.-J."/>
            <person name="Edsinger-Gonzales E."/>
            <person name="Havlak P."/>
            <person name="Kuo D.-H."/>
            <person name="Larsson T."/>
            <person name="Lv J."/>
            <person name="Arendt D."/>
            <person name="Savage R."/>
            <person name="Osoegawa K."/>
            <person name="de Jong P."/>
            <person name="Lindberg D.R."/>
            <person name="Seaver E.C."/>
            <person name="Weisblat D.A."/>
            <person name="Putnam N.H."/>
            <person name="Grigoriev I.V."/>
            <person name="Rokhsar D.S."/>
        </authorList>
    </citation>
    <scope>NUCLEOTIDE SEQUENCE</scope>
</reference>
<evidence type="ECO:0000256" key="3">
    <source>
        <dbReference type="ARBA" id="ARBA00022833"/>
    </source>
</evidence>
<dbReference type="InterPro" id="IPR017907">
    <property type="entry name" value="Znf_RING_CS"/>
</dbReference>
<evidence type="ECO:0000256" key="1">
    <source>
        <dbReference type="ARBA" id="ARBA00022723"/>
    </source>
</evidence>
<reference evidence="7" key="3">
    <citation type="submission" date="2015-06" db="UniProtKB">
        <authorList>
            <consortium name="EnsemblMetazoa"/>
        </authorList>
    </citation>
    <scope>IDENTIFICATION</scope>
</reference>
<evidence type="ECO:0000256" key="4">
    <source>
        <dbReference type="PROSITE-ProRule" id="PRU00175"/>
    </source>
</evidence>
<dbReference type="InParanoid" id="T1FQR5"/>
<keyword evidence="1" id="KW-0479">Metal-binding</keyword>
<reference evidence="6 8" key="2">
    <citation type="journal article" date="2013" name="Nature">
        <title>Insights into bilaterian evolution from three spiralian genomes.</title>
        <authorList>
            <person name="Simakov O."/>
            <person name="Marletaz F."/>
            <person name="Cho S.J."/>
            <person name="Edsinger-Gonzales E."/>
            <person name="Havlak P."/>
            <person name="Hellsten U."/>
            <person name="Kuo D.H."/>
            <person name="Larsson T."/>
            <person name="Lv J."/>
            <person name="Arendt D."/>
            <person name="Savage R."/>
            <person name="Osoegawa K."/>
            <person name="de Jong P."/>
            <person name="Grimwood J."/>
            <person name="Chapman J.A."/>
            <person name="Shapiro H."/>
            <person name="Aerts A."/>
            <person name="Otillar R.P."/>
            <person name="Terry A.Y."/>
            <person name="Boore J.L."/>
            <person name="Grigoriev I.V."/>
            <person name="Lindberg D.R."/>
            <person name="Seaver E.C."/>
            <person name="Weisblat D.A."/>
            <person name="Putnam N.H."/>
            <person name="Rokhsar D.S."/>
        </authorList>
    </citation>
    <scope>NUCLEOTIDE SEQUENCE</scope>
</reference>
<organism evidence="7 8">
    <name type="scientific">Helobdella robusta</name>
    <name type="common">Californian leech</name>
    <dbReference type="NCBI Taxonomy" id="6412"/>
    <lineage>
        <taxon>Eukaryota</taxon>
        <taxon>Metazoa</taxon>
        <taxon>Spiralia</taxon>
        <taxon>Lophotrochozoa</taxon>
        <taxon>Annelida</taxon>
        <taxon>Clitellata</taxon>
        <taxon>Hirudinea</taxon>
        <taxon>Rhynchobdellida</taxon>
        <taxon>Glossiphoniidae</taxon>
        <taxon>Helobdella</taxon>
    </lineage>
</organism>
<dbReference type="GeneID" id="20211162"/>
<gene>
    <name evidence="7" type="primary">20211162</name>
    <name evidence="6" type="ORF">HELRODRAFT_189185</name>
</gene>
<dbReference type="HOGENOM" id="CLU_386975_0_0_1"/>
<evidence type="ECO:0000256" key="2">
    <source>
        <dbReference type="ARBA" id="ARBA00022771"/>
    </source>
</evidence>
<dbReference type="SMART" id="SM00184">
    <property type="entry name" value="RING"/>
    <property type="match status" value="1"/>
</dbReference>
<evidence type="ECO:0000259" key="5">
    <source>
        <dbReference type="PROSITE" id="PS50089"/>
    </source>
</evidence>
<evidence type="ECO:0000313" key="8">
    <source>
        <dbReference type="Proteomes" id="UP000015101"/>
    </source>
</evidence>
<dbReference type="CTD" id="20211162"/>
<dbReference type="RefSeq" id="XP_009025486.1">
    <property type="nucleotide sequence ID" value="XM_009027238.1"/>
</dbReference>
<dbReference type="PROSITE" id="PS00518">
    <property type="entry name" value="ZF_RING_1"/>
    <property type="match status" value="1"/>
</dbReference>
<keyword evidence="2 4" id="KW-0863">Zinc-finger</keyword>
<dbReference type="Gene3D" id="3.30.40.10">
    <property type="entry name" value="Zinc/RING finger domain, C3HC4 (zinc finger)"/>
    <property type="match status" value="1"/>
</dbReference>
<dbReference type="EMBL" id="AMQM01001377">
    <property type="status" value="NOT_ANNOTATED_CDS"/>
    <property type="molecule type" value="Genomic_DNA"/>
</dbReference>
<accession>T1FQR5</accession>
<keyword evidence="8" id="KW-1185">Reference proteome</keyword>
<feature type="domain" description="RING-type" evidence="5">
    <location>
        <begin position="7"/>
        <end position="82"/>
    </location>
</feature>
<dbReference type="KEGG" id="hro:HELRODRAFT_189185"/>
<protein>
    <recommendedName>
        <fullName evidence="5">RING-type domain-containing protein</fullName>
    </recommendedName>
</protein>
<dbReference type="EnsemblMetazoa" id="HelroT189185">
    <property type="protein sequence ID" value="HelroP189185"/>
    <property type="gene ID" value="HelroG189185"/>
</dbReference>
<proteinExistence type="predicted"/>
<dbReference type="InterPro" id="IPR027370">
    <property type="entry name" value="Znf-RING_euk"/>
</dbReference>
<keyword evidence="3" id="KW-0862">Zinc</keyword>